<keyword evidence="8" id="KW-1185">Reference proteome</keyword>
<evidence type="ECO:0000256" key="4">
    <source>
        <dbReference type="ARBA" id="ARBA00023136"/>
    </source>
</evidence>
<keyword evidence="2 5" id="KW-0812">Transmembrane</keyword>
<evidence type="ECO:0000256" key="1">
    <source>
        <dbReference type="ARBA" id="ARBA00004141"/>
    </source>
</evidence>
<dbReference type="Proteomes" id="UP000182762">
    <property type="component" value="Unassembled WGS sequence"/>
</dbReference>
<feature type="transmembrane region" description="Helical" evidence="5">
    <location>
        <begin position="112"/>
        <end position="134"/>
    </location>
</feature>
<gene>
    <name evidence="7" type="ORF">SAMN02745910_02805</name>
</gene>
<feature type="transmembrane region" description="Helical" evidence="5">
    <location>
        <begin position="65"/>
        <end position="91"/>
    </location>
</feature>
<accession>A0A1I6AJN5</accession>
<dbReference type="EMBL" id="FOXX01000006">
    <property type="protein sequence ID" value="SFQ68717.1"/>
    <property type="molecule type" value="Genomic_DNA"/>
</dbReference>
<evidence type="ECO:0000256" key="5">
    <source>
        <dbReference type="SAM" id="Phobius"/>
    </source>
</evidence>
<dbReference type="GeneID" id="93711436"/>
<feature type="transmembrane region" description="Helical" evidence="5">
    <location>
        <begin position="183"/>
        <end position="204"/>
    </location>
</feature>
<sequence length="208" mass="23183">MLRMSTRDQHPFLGMLKSPKQTLTSLFYDARFLWAFLILWLGGISGITIISRLQNVGEDTSLLTILLSVIIGGFVMGILGWFLFSILYMFFGSLFGGRGDFSHIQIATAYSLTPLATNTILTIIPLLFLQAHFFQVQSNALSTFSSITLLVFSIIEGVALLWSFLLTVASVSEAHRLSFGKSFLTVFFSWIIVLVILFGMLLTFNTLS</sequence>
<evidence type="ECO:0000256" key="2">
    <source>
        <dbReference type="ARBA" id="ARBA00022692"/>
    </source>
</evidence>
<protein>
    <submittedName>
        <fullName evidence="7">Yip1 domain-containing protein</fullName>
    </submittedName>
</protein>
<dbReference type="RefSeq" id="WP_061805475.1">
    <property type="nucleotide sequence ID" value="NZ_FOXX01000006.1"/>
</dbReference>
<dbReference type="Pfam" id="PF04893">
    <property type="entry name" value="Yip1"/>
    <property type="match status" value="1"/>
</dbReference>
<proteinExistence type="predicted"/>
<comment type="caution">
    <text evidence="7">The sequence shown here is derived from an EMBL/GenBank/DDBJ whole genome shotgun (WGS) entry which is preliminary data.</text>
</comment>
<comment type="subcellular location">
    <subcellularLocation>
        <location evidence="1">Membrane</location>
        <topology evidence="1">Multi-pass membrane protein</topology>
    </subcellularLocation>
</comment>
<keyword evidence="4 5" id="KW-0472">Membrane</keyword>
<feature type="transmembrane region" description="Helical" evidence="5">
    <location>
        <begin position="146"/>
        <end position="171"/>
    </location>
</feature>
<evidence type="ECO:0000259" key="6">
    <source>
        <dbReference type="Pfam" id="PF04893"/>
    </source>
</evidence>
<organism evidence="7 8">
    <name type="scientific">Priestia endophytica DSM 13796</name>
    <dbReference type="NCBI Taxonomy" id="1121089"/>
    <lineage>
        <taxon>Bacteria</taxon>
        <taxon>Bacillati</taxon>
        <taxon>Bacillota</taxon>
        <taxon>Bacilli</taxon>
        <taxon>Bacillales</taxon>
        <taxon>Bacillaceae</taxon>
        <taxon>Priestia</taxon>
    </lineage>
</organism>
<keyword evidence="3 5" id="KW-1133">Transmembrane helix</keyword>
<name>A0A1I6AJN5_9BACI</name>
<feature type="transmembrane region" description="Helical" evidence="5">
    <location>
        <begin position="32"/>
        <end position="53"/>
    </location>
</feature>
<evidence type="ECO:0000313" key="7">
    <source>
        <dbReference type="EMBL" id="SFQ68717.1"/>
    </source>
</evidence>
<feature type="domain" description="Yip1" evidence="6">
    <location>
        <begin position="14"/>
        <end position="199"/>
    </location>
</feature>
<dbReference type="InterPro" id="IPR006977">
    <property type="entry name" value="Yip1_dom"/>
</dbReference>
<reference evidence="7 8" key="1">
    <citation type="submission" date="2016-10" db="EMBL/GenBank/DDBJ databases">
        <authorList>
            <person name="Varghese N."/>
            <person name="Submissions S."/>
        </authorList>
    </citation>
    <scope>NUCLEOTIDE SEQUENCE [LARGE SCALE GENOMIC DNA]</scope>
    <source>
        <strain evidence="7 8">DSM 13796</strain>
    </source>
</reference>
<evidence type="ECO:0000256" key="3">
    <source>
        <dbReference type="ARBA" id="ARBA00022989"/>
    </source>
</evidence>
<evidence type="ECO:0000313" key="8">
    <source>
        <dbReference type="Proteomes" id="UP000182762"/>
    </source>
</evidence>